<keyword evidence="3" id="KW-1185">Reference proteome</keyword>
<dbReference type="Pfam" id="PF24976">
    <property type="entry name" value="Lipocalin_10"/>
    <property type="match status" value="1"/>
</dbReference>
<dbReference type="Proteomes" id="UP000005239">
    <property type="component" value="Unassembled WGS sequence"/>
</dbReference>
<dbReference type="SUPFAM" id="SSF50814">
    <property type="entry name" value="Lipocalins"/>
    <property type="match status" value="1"/>
</dbReference>
<gene>
    <name evidence="2" type="primary">WBGene00281852</name>
</gene>
<evidence type="ECO:0000259" key="1">
    <source>
        <dbReference type="Pfam" id="PF24976"/>
    </source>
</evidence>
<proteinExistence type="predicted"/>
<name>A0A2A6BGY6_PRIPA</name>
<dbReference type="PANTHER" id="PTHR37437">
    <property type="entry name" value="LIPOCALIN-RELATED PROTEIN-RELATED"/>
    <property type="match status" value="1"/>
</dbReference>
<evidence type="ECO:0000313" key="2">
    <source>
        <dbReference type="EnsemblMetazoa" id="PPA43483.1"/>
    </source>
</evidence>
<evidence type="ECO:0000313" key="3">
    <source>
        <dbReference type="Proteomes" id="UP000005239"/>
    </source>
</evidence>
<dbReference type="EnsemblMetazoa" id="PPA43483.1">
    <property type="protein sequence ID" value="PPA43483.1"/>
    <property type="gene ID" value="WBGene00281852"/>
</dbReference>
<dbReference type="PANTHER" id="PTHR37437:SF1">
    <property type="entry name" value="LIPOCALIN-RELATED PROTEIN"/>
    <property type="match status" value="1"/>
</dbReference>
<dbReference type="InterPro" id="IPR012674">
    <property type="entry name" value="Calycin"/>
</dbReference>
<accession>A0A2A6BGY6</accession>
<reference evidence="3" key="1">
    <citation type="journal article" date="2008" name="Nat. Genet.">
        <title>The Pristionchus pacificus genome provides a unique perspective on nematode lifestyle and parasitism.</title>
        <authorList>
            <person name="Dieterich C."/>
            <person name="Clifton S.W."/>
            <person name="Schuster L.N."/>
            <person name="Chinwalla A."/>
            <person name="Delehaunty K."/>
            <person name="Dinkelacker I."/>
            <person name="Fulton L."/>
            <person name="Fulton R."/>
            <person name="Godfrey J."/>
            <person name="Minx P."/>
            <person name="Mitreva M."/>
            <person name="Roeseler W."/>
            <person name="Tian H."/>
            <person name="Witte H."/>
            <person name="Yang S.P."/>
            <person name="Wilson R.K."/>
            <person name="Sommer R.J."/>
        </authorList>
    </citation>
    <scope>NUCLEOTIDE SEQUENCE [LARGE SCALE GENOMIC DNA]</scope>
    <source>
        <strain evidence="3">PS312</strain>
    </source>
</reference>
<reference evidence="2" key="2">
    <citation type="submission" date="2022-06" db="UniProtKB">
        <authorList>
            <consortium name="EnsemblMetazoa"/>
        </authorList>
    </citation>
    <scope>IDENTIFICATION</scope>
    <source>
        <strain evidence="2">PS312</strain>
    </source>
</reference>
<sequence>MHESFWLIGGNGLHRSQRSIGRANDMIRVCTRVCAFACLNNGERLREMKRLLPELRALASADAISPTPPSQAHSTEGIPLINVELSESNMRLLATLLTFSSLIASFELPTIQEENRGRACVDGSPAVAISSNYRIYRKYFVEFAKRWNRVPHDYYPCGSYYEAYDPDPMLDHVQVDWSRMMGRWLEGLVYPSRHDPEKCVAVFFSFDITTTYRNNTNHARVEYAYAFNPTPNLVKVKLEAWYALFGYAHWLYKVGPIHEDSFGRSQYEYVIFSGCGKFPAKVLARNPEQFGVKYKKEVMDWLEKHGFCGVSNLVLRDSSSCNYTESVVEKFGE</sequence>
<feature type="domain" description="Lipocalin" evidence="1">
    <location>
        <begin position="254"/>
        <end position="308"/>
    </location>
</feature>
<accession>A0A8R1YYE0</accession>
<organism evidence="2 3">
    <name type="scientific">Pristionchus pacificus</name>
    <name type="common">Parasitic nematode worm</name>
    <dbReference type="NCBI Taxonomy" id="54126"/>
    <lineage>
        <taxon>Eukaryota</taxon>
        <taxon>Metazoa</taxon>
        <taxon>Ecdysozoa</taxon>
        <taxon>Nematoda</taxon>
        <taxon>Chromadorea</taxon>
        <taxon>Rhabditida</taxon>
        <taxon>Rhabditina</taxon>
        <taxon>Diplogasteromorpha</taxon>
        <taxon>Diplogasteroidea</taxon>
        <taxon>Neodiplogasteridae</taxon>
        <taxon>Pristionchus</taxon>
    </lineage>
</organism>
<dbReference type="AlphaFoldDB" id="A0A2A6BGY6"/>
<protein>
    <recommendedName>
        <fullName evidence="1">Lipocalin domain-containing protein</fullName>
    </recommendedName>
</protein>
<dbReference type="InterPro" id="IPR056868">
    <property type="entry name" value="Lipocalin_dom_nem"/>
</dbReference>